<dbReference type="AlphaFoldDB" id="A0A382KLT4"/>
<reference evidence="2" key="1">
    <citation type="submission" date="2018-05" db="EMBL/GenBank/DDBJ databases">
        <authorList>
            <person name="Lanie J.A."/>
            <person name="Ng W.-L."/>
            <person name="Kazmierczak K.M."/>
            <person name="Andrzejewski T.M."/>
            <person name="Davidsen T.M."/>
            <person name="Wayne K.J."/>
            <person name="Tettelin H."/>
            <person name="Glass J.I."/>
            <person name="Rusch D."/>
            <person name="Podicherti R."/>
            <person name="Tsui H.-C.T."/>
            <person name="Winkler M.E."/>
        </authorList>
    </citation>
    <scope>NUCLEOTIDE SEQUENCE</scope>
</reference>
<sequence>MKRVLIAGLVHETHTFSATRTTLADFEELIWLHGEGVLARCRGDISPMGGVLSVADELGWEYTVSSYGGALPAGIVDDTLLENWW</sequence>
<name>A0A382KLT4_9ZZZZ</name>
<dbReference type="Pfam" id="PF07364">
    <property type="entry name" value="DUF1485"/>
    <property type="match status" value="1"/>
</dbReference>
<feature type="domain" description="Microcystin LR degradation protein MlrC N-terminal" evidence="1">
    <location>
        <begin position="3"/>
        <end position="84"/>
    </location>
</feature>
<protein>
    <recommendedName>
        <fullName evidence="1">Microcystin LR degradation protein MlrC N-terminal domain-containing protein</fullName>
    </recommendedName>
</protein>
<evidence type="ECO:0000313" key="2">
    <source>
        <dbReference type="EMBL" id="SVC24535.1"/>
    </source>
</evidence>
<organism evidence="2">
    <name type="scientific">marine metagenome</name>
    <dbReference type="NCBI Taxonomy" id="408172"/>
    <lineage>
        <taxon>unclassified sequences</taxon>
        <taxon>metagenomes</taxon>
        <taxon>ecological metagenomes</taxon>
    </lineage>
</organism>
<gene>
    <name evidence="2" type="ORF">METZ01_LOCUS277389</name>
</gene>
<feature type="non-terminal residue" evidence="2">
    <location>
        <position position="85"/>
    </location>
</feature>
<evidence type="ECO:0000259" key="1">
    <source>
        <dbReference type="Pfam" id="PF07364"/>
    </source>
</evidence>
<accession>A0A382KLT4</accession>
<dbReference type="EMBL" id="UINC01081040">
    <property type="protein sequence ID" value="SVC24535.1"/>
    <property type="molecule type" value="Genomic_DNA"/>
</dbReference>
<proteinExistence type="predicted"/>
<dbReference type="InterPro" id="IPR015995">
    <property type="entry name" value="MlrC_N"/>
</dbReference>